<keyword evidence="1" id="KW-1133">Transmembrane helix</keyword>
<dbReference type="STRING" id="1271860.SAMN05216174_11186"/>
<dbReference type="Pfam" id="PF14219">
    <property type="entry name" value="DUF4328"/>
    <property type="match status" value="1"/>
</dbReference>
<keyword evidence="4" id="KW-1185">Reference proteome</keyword>
<feature type="transmembrane region" description="Helical" evidence="1">
    <location>
        <begin position="78"/>
        <end position="99"/>
    </location>
</feature>
<dbReference type="Proteomes" id="UP000199501">
    <property type="component" value="Unassembled WGS sequence"/>
</dbReference>
<dbReference type="EMBL" id="FMZZ01000011">
    <property type="protein sequence ID" value="SDD44693.1"/>
    <property type="molecule type" value="Genomic_DNA"/>
</dbReference>
<evidence type="ECO:0000313" key="4">
    <source>
        <dbReference type="Proteomes" id="UP000199501"/>
    </source>
</evidence>
<feature type="domain" description="DUF4328" evidence="2">
    <location>
        <begin position="65"/>
        <end position="221"/>
    </location>
</feature>
<accession>A0A1G6UTR7</accession>
<organism evidence="3 4">
    <name type="scientific">Actinokineospora iranica</name>
    <dbReference type="NCBI Taxonomy" id="1271860"/>
    <lineage>
        <taxon>Bacteria</taxon>
        <taxon>Bacillati</taxon>
        <taxon>Actinomycetota</taxon>
        <taxon>Actinomycetes</taxon>
        <taxon>Pseudonocardiales</taxon>
        <taxon>Pseudonocardiaceae</taxon>
        <taxon>Actinokineospora</taxon>
    </lineage>
</organism>
<dbReference type="AlphaFoldDB" id="A0A1G6UTR7"/>
<feature type="transmembrane region" description="Helical" evidence="1">
    <location>
        <begin position="163"/>
        <end position="184"/>
    </location>
</feature>
<gene>
    <name evidence="3" type="ORF">SAMN05216174_11186</name>
</gene>
<name>A0A1G6UTR7_9PSEU</name>
<keyword evidence="1" id="KW-0472">Membrane</keyword>
<protein>
    <recommendedName>
        <fullName evidence="2">DUF4328 domain-containing protein</fullName>
    </recommendedName>
</protein>
<sequence>MTDPELTVAPLAPLPPPAARPARGARFVASALILLTTLAACLAAWQSWRSYWLVRDVLSVTPTATAEQLAAAHTRTELLSWAWLGGVTLSGIAFLAWLWRARVNAARICLAPQRLRIRWAVGAWFVPVANLWWPQMVLGDVWRASRPNAPADLATAPAGRLVGLWWGAFVAMHTVDLFAVHVLADESSVGAFKSVFFANVLSGGLAVVATVSILVVMRRVDRWQTGRAILR</sequence>
<proteinExistence type="predicted"/>
<dbReference type="InterPro" id="IPR025565">
    <property type="entry name" value="DUF4328"/>
</dbReference>
<feature type="transmembrane region" description="Helical" evidence="1">
    <location>
        <begin position="196"/>
        <end position="217"/>
    </location>
</feature>
<keyword evidence="1" id="KW-0812">Transmembrane</keyword>
<reference evidence="4" key="1">
    <citation type="submission" date="2016-10" db="EMBL/GenBank/DDBJ databases">
        <authorList>
            <person name="Varghese N."/>
            <person name="Submissions S."/>
        </authorList>
    </citation>
    <scope>NUCLEOTIDE SEQUENCE [LARGE SCALE GENOMIC DNA]</scope>
    <source>
        <strain evidence="4">IBRC-M 10403</strain>
    </source>
</reference>
<dbReference type="RefSeq" id="WP_091453915.1">
    <property type="nucleotide sequence ID" value="NZ_FMZZ01000011.1"/>
</dbReference>
<evidence type="ECO:0000259" key="2">
    <source>
        <dbReference type="Pfam" id="PF14219"/>
    </source>
</evidence>
<dbReference type="OrthoDB" id="4174975at2"/>
<evidence type="ECO:0000313" key="3">
    <source>
        <dbReference type="EMBL" id="SDD44693.1"/>
    </source>
</evidence>
<feature type="transmembrane region" description="Helical" evidence="1">
    <location>
        <begin position="27"/>
        <end position="48"/>
    </location>
</feature>
<evidence type="ECO:0000256" key="1">
    <source>
        <dbReference type="SAM" id="Phobius"/>
    </source>
</evidence>